<sequence>MSKKSWEYDPETENVHGAATPADCRKMAQRNKWKLKDIVKAAGGMALGVDCVFEGPQTSFMDETWQEEKGDD</sequence>
<gene>
    <name evidence="1" type="ORF">VPK24_11485</name>
</gene>
<proteinExistence type="predicted"/>
<protein>
    <submittedName>
        <fullName evidence="1">Uncharacterized protein</fullName>
    </submittedName>
</protein>
<accession>A0ABW7CAW3</accession>
<dbReference type="EMBL" id="JAZAQF010000069">
    <property type="protein sequence ID" value="MFG3818260.1"/>
    <property type="molecule type" value="Genomic_DNA"/>
</dbReference>
<reference evidence="2" key="1">
    <citation type="journal article" date="2024" name="Algal Res.">
        <title>Biochemical, toxicological and genomic investigation of a high-biomass producing Limnothrix strain isolated from Italian shallow drinking water reservoir.</title>
        <authorList>
            <person name="Simonazzi M."/>
            <person name="Shishido T.K."/>
            <person name="Delbaje E."/>
            <person name="Wahlsten M."/>
            <person name="Fewer D.P."/>
            <person name="Sivonen K."/>
            <person name="Pezzolesi L."/>
            <person name="Pistocchi R."/>
        </authorList>
    </citation>
    <scope>NUCLEOTIDE SEQUENCE [LARGE SCALE GENOMIC DNA]</scope>
    <source>
        <strain evidence="2">LRLZ20PSL1</strain>
    </source>
</reference>
<dbReference type="RefSeq" id="WP_393013444.1">
    <property type="nucleotide sequence ID" value="NZ_JAZAQF010000069.1"/>
</dbReference>
<evidence type="ECO:0000313" key="2">
    <source>
        <dbReference type="Proteomes" id="UP001604335"/>
    </source>
</evidence>
<evidence type="ECO:0000313" key="1">
    <source>
        <dbReference type="EMBL" id="MFG3818260.1"/>
    </source>
</evidence>
<comment type="caution">
    <text evidence="1">The sequence shown here is derived from an EMBL/GenBank/DDBJ whole genome shotgun (WGS) entry which is preliminary data.</text>
</comment>
<keyword evidence="2" id="KW-1185">Reference proteome</keyword>
<dbReference type="Proteomes" id="UP001604335">
    <property type="component" value="Unassembled WGS sequence"/>
</dbReference>
<name>A0ABW7CAW3_9CYAN</name>
<organism evidence="1 2">
    <name type="scientific">Limnothrix redekei LRLZ20PSL1</name>
    <dbReference type="NCBI Taxonomy" id="3112953"/>
    <lineage>
        <taxon>Bacteria</taxon>
        <taxon>Bacillati</taxon>
        <taxon>Cyanobacteriota</taxon>
        <taxon>Cyanophyceae</taxon>
        <taxon>Pseudanabaenales</taxon>
        <taxon>Pseudanabaenaceae</taxon>
        <taxon>Limnothrix</taxon>
    </lineage>
</organism>